<evidence type="ECO:0000256" key="8">
    <source>
        <dbReference type="SAM" id="Phobius"/>
    </source>
</evidence>
<dbReference type="GO" id="GO:0012505">
    <property type="term" value="C:endomembrane system"/>
    <property type="evidence" value="ECO:0007669"/>
    <property type="project" value="UniProtKB-SubCell"/>
</dbReference>
<evidence type="ECO:0000256" key="4">
    <source>
        <dbReference type="ARBA" id="ARBA00022692"/>
    </source>
</evidence>
<dbReference type="AlphaFoldDB" id="A0A2P2PPV3"/>
<comment type="subcellular location">
    <subcellularLocation>
        <location evidence="1">Endomembrane system</location>
    </subcellularLocation>
</comment>
<proteinExistence type="predicted"/>
<sequence length="172" mass="19271">MFLFLGSYGQDFLDFFLAGGTFRMWWNDQRIWYLRGLTCHLIGSVEHVLKVLGISATGFNVTSKVFDDEQRKRYERGKFDFGADSPIFVPMTMAALINLVAIIKGLFQVSRGSNLEGTLIQMLIAGYGTINCWPIYEAMVFRNDKGQLPPRTTIIATSLACALHAAASFVLK</sequence>
<organism evidence="9">
    <name type="scientific">Rhizophora mucronata</name>
    <name type="common">Asiatic mangrove</name>
    <dbReference type="NCBI Taxonomy" id="61149"/>
    <lineage>
        <taxon>Eukaryota</taxon>
        <taxon>Viridiplantae</taxon>
        <taxon>Streptophyta</taxon>
        <taxon>Embryophyta</taxon>
        <taxon>Tracheophyta</taxon>
        <taxon>Spermatophyta</taxon>
        <taxon>Magnoliopsida</taxon>
        <taxon>eudicotyledons</taxon>
        <taxon>Gunneridae</taxon>
        <taxon>Pentapetalae</taxon>
        <taxon>rosids</taxon>
        <taxon>fabids</taxon>
        <taxon>Malpighiales</taxon>
        <taxon>Rhizophoraceae</taxon>
        <taxon>Rhizophora</taxon>
    </lineage>
</organism>
<evidence type="ECO:0000256" key="7">
    <source>
        <dbReference type="ARBA" id="ARBA00023316"/>
    </source>
</evidence>
<feature type="transmembrane region" description="Helical" evidence="8">
    <location>
        <begin position="87"/>
        <end position="107"/>
    </location>
</feature>
<keyword evidence="7" id="KW-0961">Cell wall biogenesis/degradation</keyword>
<feature type="transmembrane region" description="Helical" evidence="8">
    <location>
        <begin position="148"/>
        <end position="171"/>
    </location>
</feature>
<evidence type="ECO:0000256" key="1">
    <source>
        <dbReference type="ARBA" id="ARBA00004308"/>
    </source>
</evidence>
<reference evidence="9" key="1">
    <citation type="submission" date="2018-02" db="EMBL/GenBank/DDBJ databases">
        <title>Rhizophora mucronata_Transcriptome.</title>
        <authorList>
            <person name="Meera S.P."/>
            <person name="Sreeshan A."/>
            <person name="Augustine A."/>
        </authorList>
    </citation>
    <scope>NUCLEOTIDE SEQUENCE</scope>
    <source>
        <tissue evidence="9">Leaf</tissue>
    </source>
</reference>
<keyword evidence="4 8" id="KW-0812">Transmembrane</keyword>
<dbReference type="PANTHER" id="PTHR13301">
    <property type="entry name" value="X-BOX TRANSCRIPTION FACTOR-RELATED"/>
    <property type="match status" value="1"/>
</dbReference>
<keyword evidence="5 8" id="KW-1133">Transmembrane helix</keyword>
<keyword evidence="3 9" id="KW-0808">Transferase</keyword>
<dbReference type="GO" id="GO:0030244">
    <property type="term" value="P:cellulose biosynthetic process"/>
    <property type="evidence" value="ECO:0007669"/>
    <property type="project" value="InterPro"/>
</dbReference>
<evidence type="ECO:0000256" key="2">
    <source>
        <dbReference type="ARBA" id="ARBA00022676"/>
    </source>
</evidence>
<evidence type="ECO:0000256" key="6">
    <source>
        <dbReference type="ARBA" id="ARBA00023136"/>
    </source>
</evidence>
<dbReference type="Pfam" id="PF03552">
    <property type="entry name" value="Cellulose_synt"/>
    <property type="match status" value="1"/>
</dbReference>
<evidence type="ECO:0000313" key="9">
    <source>
        <dbReference type="EMBL" id="MBX56782.1"/>
    </source>
</evidence>
<evidence type="ECO:0000256" key="3">
    <source>
        <dbReference type="ARBA" id="ARBA00022679"/>
    </source>
</evidence>
<protein>
    <submittedName>
        <fullName evidence="9">Transferase</fullName>
    </submittedName>
</protein>
<dbReference type="GO" id="GO:0016760">
    <property type="term" value="F:cellulose synthase (UDP-forming) activity"/>
    <property type="evidence" value="ECO:0007669"/>
    <property type="project" value="InterPro"/>
</dbReference>
<feature type="transmembrane region" description="Helical" evidence="8">
    <location>
        <begin position="119"/>
        <end position="136"/>
    </location>
</feature>
<name>A0A2P2PPV3_RHIMU</name>
<dbReference type="GO" id="GO:0016020">
    <property type="term" value="C:membrane"/>
    <property type="evidence" value="ECO:0007669"/>
    <property type="project" value="InterPro"/>
</dbReference>
<dbReference type="InterPro" id="IPR005150">
    <property type="entry name" value="Cellulose_synth"/>
</dbReference>
<keyword evidence="2" id="KW-0328">Glycosyltransferase</keyword>
<evidence type="ECO:0000256" key="5">
    <source>
        <dbReference type="ARBA" id="ARBA00022989"/>
    </source>
</evidence>
<accession>A0A2P2PPV3</accession>
<keyword evidence="6 8" id="KW-0472">Membrane</keyword>
<dbReference type="EMBL" id="GGEC01076298">
    <property type="protein sequence ID" value="MBX56782.1"/>
    <property type="molecule type" value="Transcribed_RNA"/>
</dbReference>
<dbReference type="GO" id="GO:0071555">
    <property type="term" value="P:cell wall organization"/>
    <property type="evidence" value="ECO:0007669"/>
    <property type="project" value="UniProtKB-KW"/>
</dbReference>